<dbReference type="InterPro" id="IPR050710">
    <property type="entry name" value="Band7/mec-2_domain"/>
</dbReference>
<keyword evidence="2" id="KW-1185">Reference proteome</keyword>
<evidence type="ECO:0000313" key="2">
    <source>
        <dbReference type="Proteomes" id="UP001497512"/>
    </source>
</evidence>
<organism evidence="1 2">
    <name type="scientific">Sphagnum troendelagicum</name>
    <dbReference type="NCBI Taxonomy" id="128251"/>
    <lineage>
        <taxon>Eukaryota</taxon>
        <taxon>Viridiplantae</taxon>
        <taxon>Streptophyta</taxon>
        <taxon>Embryophyta</taxon>
        <taxon>Bryophyta</taxon>
        <taxon>Sphagnophytina</taxon>
        <taxon>Sphagnopsida</taxon>
        <taxon>Sphagnales</taxon>
        <taxon>Sphagnaceae</taxon>
        <taxon>Sphagnum</taxon>
    </lineage>
</organism>
<dbReference type="Gene3D" id="3.30.479.30">
    <property type="entry name" value="Band 7 domain"/>
    <property type="match status" value="1"/>
</dbReference>
<dbReference type="SUPFAM" id="SSF117892">
    <property type="entry name" value="Band 7/SPFH domain"/>
    <property type="match status" value="1"/>
</dbReference>
<evidence type="ECO:0000313" key="1">
    <source>
        <dbReference type="EMBL" id="CAK9189586.1"/>
    </source>
</evidence>
<dbReference type="EMBL" id="OZ019893">
    <property type="protein sequence ID" value="CAK9189586.1"/>
    <property type="molecule type" value="Genomic_DNA"/>
</dbReference>
<protein>
    <submittedName>
        <fullName evidence="1">Uncharacterized protein</fullName>
    </submittedName>
</protein>
<reference evidence="1 2" key="1">
    <citation type="submission" date="2024-02" db="EMBL/GenBank/DDBJ databases">
        <authorList>
            <consortium name="ELIXIR-Norway"/>
            <consortium name="Elixir Norway"/>
        </authorList>
    </citation>
    <scope>NUCLEOTIDE SEQUENCE [LARGE SCALE GENOMIC DNA]</scope>
</reference>
<dbReference type="PANTHER" id="PTHR43327">
    <property type="entry name" value="STOMATIN-LIKE PROTEIN 2, MITOCHONDRIAL"/>
    <property type="match status" value="1"/>
</dbReference>
<accession>A0ABP0T8I3</accession>
<proteinExistence type="predicted"/>
<sequence>MLVQKLCLPLNRDNQVGTNDLRPGGVEETWGSVMSLRIQQLDVQCETKSKDNVFVTMVASVQYRAHIETAEDAFYKLTNPREQIKSYVFDAKYSSPCCKQLMYSVSNFNE</sequence>
<name>A0ABP0T8I3_9BRYO</name>
<dbReference type="Proteomes" id="UP001497512">
    <property type="component" value="Chromosome 1"/>
</dbReference>
<dbReference type="InterPro" id="IPR036013">
    <property type="entry name" value="Band_7/SPFH_dom_sf"/>
</dbReference>
<gene>
    <name evidence="1" type="ORF">CSSPTR1EN2_LOCUS237</name>
</gene>
<dbReference type="PANTHER" id="PTHR43327:SF31">
    <property type="entry name" value="HYPERSENSITIVE-INDUCED RESPONSE PROTEIN 2"/>
    <property type="match status" value="1"/>
</dbReference>